<dbReference type="SMART" id="SM00850">
    <property type="entry name" value="LytTR"/>
    <property type="match status" value="1"/>
</dbReference>
<dbReference type="PROSITE" id="PS50930">
    <property type="entry name" value="HTH_LYTTR"/>
    <property type="match status" value="1"/>
</dbReference>
<dbReference type="PANTHER" id="PTHR37299:SF1">
    <property type="entry name" value="STAGE 0 SPORULATION PROTEIN A HOMOLOG"/>
    <property type="match status" value="1"/>
</dbReference>
<dbReference type="RefSeq" id="WP_185544562.1">
    <property type="nucleotide sequence ID" value="NZ_JAARVD010000001.1"/>
</dbReference>
<organism evidence="2 3">
    <name type="scientific">Listeria booriae</name>
    <dbReference type="NCBI Taxonomy" id="1552123"/>
    <lineage>
        <taxon>Bacteria</taxon>
        <taxon>Bacillati</taxon>
        <taxon>Bacillota</taxon>
        <taxon>Bacilli</taxon>
        <taxon>Bacillales</taxon>
        <taxon>Listeriaceae</taxon>
        <taxon>Listeria</taxon>
    </lineage>
</organism>
<name>A0A842B0Y9_9LIST</name>
<feature type="domain" description="HTH LytTR-type" evidence="1">
    <location>
        <begin position="1"/>
        <end position="104"/>
    </location>
</feature>
<dbReference type="PANTHER" id="PTHR37299">
    <property type="entry name" value="TRANSCRIPTIONAL REGULATOR-RELATED"/>
    <property type="match status" value="1"/>
</dbReference>
<dbReference type="AlphaFoldDB" id="A0A842B0Y9"/>
<dbReference type="InterPro" id="IPR046947">
    <property type="entry name" value="LytR-like"/>
</dbReference>
<evidence type="ECO:0000259" key="1">
    <source>
        <dbReference type="PROSITE" id="PS50930"/>
    </source>
</evidence>
<dbReference type="InterPro" id="IPR007492">
    <property type="entry name" value="LytTR_DNA-bd_dom"/>
</dbReference>
<sequence length="112" mass="13338">MYIFESKDILLEIPVDNILYITSSEKPHQVKIVTTDKEYFVYETLKSFEKSYNIFVKCHKSTIVNIKQISKVNRDSKEIIFKTDIHSIAYSRREYRNLIASWKNSILPKKMI</sequence>
<proteinExistence type="predicted"/>
<dbReference type="Pfam" id="PF04397">
    <property type="entry name" value="LytTR"/>
    <property type="match status" value="1"/>
</dbReference>
<accession>A0A842B0Y9</accession>
<evidence type="ECO:0000313" key="3">
    <source>
        <dbReference type="Proteomes" id="UP000548082"/>
    </source>
</evidence>
<gene>
    <name evidence="2" type="ORF">HCA55_01855</name>
</gene>
<dbReference type="EMBL" id="JAARVD010000001">
    <property type="protein sequence ID" value="MBC1795445.1"/>
    <property type="molecule type" value="Genomic_DNA"/>
</dbReference>
<dbReference type="Gene3D" id="2.40.50.1020">
    <property type="entry name" value="LytTr DNA-binding domain"/>
    <property type="match status" value="1"/>
</dbReference>
<reference evidence="2 3" key="1">
    <citation type="submission" date="2020-03" db="EMBL/GenBank/DDBJ databases">
        <title>Soil Listeria distribution.</title>
        <authorList>
            <person name="Liao J."/>
            <person name="Wiedmann M."/>
        </authorList>
    </citation>
    <scope>NUCLEOTIDE SEQUENCE [LARGE SCALE GENOMIC DNA]</scope>
    <source>
        <strain evidence="2 3">FSL L7-0990</strain>
    </source>
</reference>
<evidence type="ECO:0000313" key="2">
    <source>
        <dbReference type="EMBL" id="MBC1795445.1"/>
    </source>
</evidence>
<comment type="caution">
    <text evidence="2">The sequence shown here is derived from an EMBL/GenBank/DDBJ whole genome shotgun (WGS) entry which is preliminary data.</text>
</comment>
<dbReference type="Proteomes" id="UP000548082">
    <property type="component" value="Unassembled WGS sequence"/>
</dbReference>
<protein>
    <submittedName>
        <fullName evidence="2">LytTR family transcriptional regulator</fullName>
    </submittedName>
</protein>
<dbReference type="GO" id="GO:0003677">
    <property type="term" value="F:DNA binding"/>
    <property type="evidence" value="ECO:0007669"/>
    <property type="project" value="InterPro"/>
</dbReference>
<dbReference type="GO" id="GO:0000156">
    <property type="term" value="F:phosphorelay response regulator activity"/>
    <property type="evidence" value="ECO:0007669"/>
    <property type="project" value="InterPro"/>
</dbReference>